<dbReference type="Gene3D" id="2.30.30.110">
    <property type="match status" value="1"/>
</dbReference>
<dbReference type="InterPro" id="IPR003477">
    <property type="entry name" value="PemK-like"/>
</dbReference>
<dbReference type="SUPFAM" id="SSF50118">
    <property type="entry name" value="Cell growth inhibitor/plasmid maintenance toxic component"/>
    <property type="match status" value="1"/>
</dbReference>
<gene>
    <name evidence="1" type="ORF">ACFFJ2_14010</name>
</gene>
<protein>
    <submittedName>
        <fullName evidence="1">Type II toxin-antitoxin system PemK/MazF family toxin</fullName>
    </submittedName>
</protein>
<dbReference type="EMBL" id="JBHLXD010000023">
    <property type="protein sequence ID" value="MFC0209516.1"/>
    <property type="molecule type" value="Genomic_DNA"/>
</dbReference>
<evidence type="ECO:0000313" key="1">
    <source>
        <dbReference type="EMBL" id="MFC0209516.1"/>
    </source>
</evidence>
<dbReference type="InterPro" id="IPR011067">
    <property type="entry name" value="Plasmid_toxin/cell-grow_inhib"/>
</dbReference>
<comment type="caution">
    <text evidence="1">The sequence shown here is derived from an EMBL/GenBank/DDBJ whole genome shotgun (WGS) entry which is preliminary data.</text>
</comment>
<dbReference type="RefSeq" id="WP_261521810.1">
    <property type="nucleotide sequence ID" value="NZ_JAODNW010000020.1"/>
</dbReference>
<sequence>MTFFEVGDIVWGDFDPVRGTEQRGVRPTIILTDREFNALYPRSVVCPITKNVTPWPTKVILPEGMKTRGAVMADQP</sequence>
<proteinExistence type="predicted"/>
<dbReference type="Proteomes" id="UP001589755">
    <property type="component" value="Unassembled WGS sequence"/>
</dbReference>
<reference evidence="1 2" key="1">
    <citation type="submission" date="2024-09" db="EMBL/GenBank/DDBJ databases">
        <authorList>
            <person name="Sun Q."/>
            <person name="Mori K."/>
        </authorList>
    </citation>
    <scope>NUCLEOTIDE SEQUENCE [LARGE SCALE GENOMIC DNA]</scope>
    <source>
        <strain evidence="1 2">CCM 8543</strain>
    </source>
</reference>
<organism evidence="1 2">
    <name type="scientific">Chelativorans intermedius</name>
    <dbReference type="NCBI Taxonomy" id="515947"/>
    <lineage>
        <taxon>Bacteria</taxon>
        <taxon>Pseudomonadati</taxon>
        <taxon>Pseudomonadota</taxon>
        <taxon>Alphaproteobacteria</taxon>
        <taxon>Hyphomicrobiales</taxon>
        <taxon>Phyllobacteriaceae</taxon>
        <taxon>Chelativorans</taxon>
    </lineage>
</organism>
<keyword evidence="2" id="KW-1185">Reference proteome</keyword>
<accession>A0ABV6DA49</accession>
<dbReference type="PANTHER" id="PTHR33988">
    <property type="entry name" value="ENDORIBONUCLEASE MAZF-RELATED"/>
    <property type="match status" value="1"/>
</dbReference>
<name>A0ABV6DA49_9HYPH</name>
<dbReference type="PANTHER" id="PTHR33988:SF3">
    <property type="entry name" value="ENDORIBONUCLEASE TOXIN CHPB-RELATED"/>
    <property type="match status" value="1"/>
</dbReference>
<dbReference type="Pfam" id="PF02452">
    <property type="entry name" value="PemK_toxin"/>
    <property type="match status" value="1"/>
</dbReference>
<evidence type="ECO:0000313" key="2">
    <source>
        <dbReference type="Proteomes" id="UP001589755"/>
    </source>
</evidence>